<dbReference type="InterPro" id="IPR011006">
    <property type="entry name" value="CheY-like_superfamily"/>
</dbReference>
<dbReference type="InterPro" id="IPR009057">
    <property type="entry name" value="Homeodomain-like_sf"/>
</dbReference>
<dbReference type="Proteomes" id="UP000216189">
    <property type="component" value="Unassembled WGS sequence"/>
</dbReference>
<evidence type="ECO:0000256" key="1">
    <source>
        <dbReference type="ARBA" id="ARBA00000085"/>
    </source>
</evidence>
<dbReference type="PROSITE" id="PS01124">
    <property type="entry name" value="HTH_ARAC_FAMILY_2"/>
    <property type="match status" value="1"/>
</dbReference>
<evidence type="ECO:0000259" key="10">
    <source>
        <dbReference type="PROSITE" id="PS50110"/>
    </source>
</evidence>
<evidence type="ECO:0000256" key="5">
    <source>
        <dbReference type="ARBA" id="ARBA00023163"/>
    </source>
</evidence>
<evidence type="ECO:0000256" key="6">
    <source>
        <dbReference type="PROSITE-ProRule" id="PRU00169"/>
    </source>
</evidence>
<evidence type="ECO:0000256" key="3">
    <source>
        <dbReference type="ARBA" id="ARBA00022553"/>
    </source>
</evidence>
<accession>A0ABX4EI14</accession>
<protein>
    <recommendedName>
        <fullName evidence="2">histidine kinase</fullName>
        <ecNumber evidence="2">2.7.13.3</ecNumber>
    </recommendedName>
</protein>
<dbReference type="SMART" id="SM00388">
    <property type="entry name" value="HisKA"/>
    <property type="match status" value="1"/>
</dbReference>
<reference evidence="11 12" key="1">
    <citation type="submission" date="2017-08" db="EMBL/GenBank/DDBJ databases">
        <title>Comparative genomics of non-oral Prevotella species.</title>
        <authorList>
            <person name="Accetto T."/>
            <person name="Nograsek B."/>
            <person name="Avgustin G."/>
        </authorList>
    </citation>
    <scope>NUCLEOTIDE SEQUENCE [LARGE SCALE GENOMIC DNA]</scope>
    <source>
        <strain evidence="11 12">TC1-1</strain>
    </source>
</reference>
<keyword evidence="12" id="KW-1185">Reference proteome</keyword>
<feature type="domain" description="Response regulatory" evidence="10">
    <location>
        <begin position="481"/>
        <end position="596"/>
    </location>
</feature>
<dbReference type="InterPro" id="IPR036097">
    <property type="entry name" value="HisK_dim/P_sf"/>
</dbReference>
<evidence type="ECO:0000256" key="4">
    <source>
        <dbReference type="ARBA" id="ARBA00023015"/>
    </source>
</evidence>
<dbReference type="PROSITE" id="PS51257">
    <property type="entry name" value="PROKAR_LIPOPROTEIN"/>
    <property type="match status" value="1"/>
</dbReference>
<dbReference type="Pfam" id="PF12833">
    <property type="entry name" value="HTH_18"/>
    <property type="match status" value="1"/>
</dbReference>
<evidence type="ECO:0000313" key="12">
    <source>
        <dbReference type="Proteomes" id="UP000216189"/>
    </source>
</evidence>
<dbReference type="RefSeq" id="WP_094448905.1">
    <property type="nucleotide sequence ID" value="NZ_CP091802.1"/>
</dbReference>
<feature type="domain" description="HTH araC/xylS-type" evidence="9">
    <location>
        <begin position="633"/>
        <end position="731"/>
    </location>
</feature>
<keyword evidence="4" id="KW-0805">Transcription regulation</keyword>
<dbReference type="Pfam" id="PF13407">
    <property type="entry name" value="Peripla_BP_4"/>
    <property type="match status" value="1"/>
</dbReference>
<dbReference type="Pfam" id="PF00072">
    <property type="entry name" value="Response_reg"/>
    <property type="match status" value="1"/>
</dbReference>
<dbReference type="Gene3D" id="1.10.10.60">
    <property type="entry name" value="Homeodomain-like"/>
    <property type="match status" value="1"/>
</dbReference>
<evidence type="ECO:0000259" key="9">
    <source>
        <dbReference type="PROSITE" id="PS01124"/>
    </source>
</evidence>
<keyword evidence="3 6" id="KW-0597">Phosphoprotein</keyword>
<keyword evidence="7" id="KW-0812">Transmembrane</keyword>
<dbReference type="InterPro" id="IPR001789">
    <property type="entry name" value="Sig_transdc_resp-reg_receiver"/>
</dbReference>
<dbReference type="SUPFAM" id="SSF53822">
    <property type="entry name" value="Periplasmic binding protein-like I"/>
    <property type="match status" value="1"/>
</dbReference>
<keyword evidence="8" id="KW-0732">Signal</keyword>
<dbReference type="EC" id="2.7.13.3" evidence="2"/>
<dbReference type="SUPFAM" id="SSF47384">
    <property type="entry name" value="Homodimeric domain of signal transducing histidine kinase"/>
    <property type="match status" value="1"/>
</dbReference>
<comment type="catalytic activity">
    <reaction evidence="1">
        <text>ATP + protein L-histidine = ADP + protein N-phospho-L-histidine.</text>
        <dbReference type="EC" id="2.7.13.3"/>
    </reaction>
</comment>
<evidence type="ECO:0000256" key="8">
    <source>
        <dbReference type="SAM" id="SignalP"/>
    </source>
</evidence>
<feature type="modified residue" description="4-aspartylphosphate" evidence="6">
    <location>
        <position position="529"/>
    </location>
</feature>
<dbReference type="Gene3D" id="3.40.50.2300">
    <property type="match status" value="3"/>
</dbReference>
<dbReference type="EMBL" id="NPJF01000052">
    <property type="protein sequence ID" value="OYP53863.1"/>
    <property type="molecule type" value="Genomic_DNA"/>
</dbReference>
<dbReference type="CDD" id="cd00082">
    <property type="entry name" value="HisKA"/>
    <property type="match status" value="1"/>
</dbReference>
<dbReference type="PANTHER" id="PTHR43547">
    <property type="entry name" value="TWO-COMPONENT HISTIDINE KINASE"/>
    <property type="match status" value="1"/>
</dbReference>
<dbReference type="PROSITE" id="PS50110">
    <property type="entry name" value="RESPONSE_REGULATORY"/>
    <property type="match status" value="1"/>
</dbReference>
<evidence type="ECO:0000313" key="11">
    <source>
        <dbReference type="EMBL" id="OYP53863.1"/>
    </source>
</evidence>
<dbReference type="SUPFAM" id="SSF46689">
    <property type="entry name" value="Homeodomain-like"/>
    <property type="match status" value="1"/>
</dbReference>
<dbReference type="InterPro" id="IPR028082">
    <property type="entry name" value="Peripla_BP_I"/>
</dbReference>
<comment type="caution">
    <text evidence="11">The sequence shown here is derived from an EMBL/GenBank/DDBJ whole genome shotgun (WGS) entry which is preliminary data.</text>
</comment>
<dbReference type="SMART" id="SM00448">
    <property type="entry name" value="REC"/>
    <property type="match status" value="1"/>
</dbReference>
<dbReference type="InterPro" id="IPR025997">
    <property type="entry name" value="SBP_2_dom"/>
</dbReference>
<evidence type="ECO:0000256" key="2">
    <source>
        <dbReference type="ARBA" id="ARBA00012438"/>
    </source>
</evidence>
<feature type="transmembrane region" description="Helical" evidence="7">
    <location>
        <begin position="343"/>
        <end position="365"/>
    </location>
</feature>
<dbReference type="InterPro" id="IPR003661">
    <property type="entry name" value="HisK_dim/P_dom"/>
</dbReference>
<dbReference type="SUPFAM" id="SSF52172">
    <property type="entry name" value="CheY-like"/>
    <property type="match status" value="1"/>
</dbReference>
<dbReference type="CDD" id="cd06308">
    <property type="entry name" value="PBP1_sensor_kinase-like"/>
    <property type="match status" value="1"/>
</dbReference>
<name>A0ABX4EI14_SEGBR</name>
<proteinExistence type="predicted"/>
<keyword evidence="5" id="KW-0804">Transcription</keyword>
<keyword evidence="7" id="KW-0472">Membrane</keyword>
<organism evidence="11 12">
    <name type="scientific">Segatella bryantii</name>
    <name type="common">Prevotella bryantii</name>
    <dbReference type="NCBI Taxonomy" id="77095"/>
    <lineage>
        <taxon>Bacteria</taxon>
        <taxon>Pseudomonadati</taxon>
        <taxon>Bacteroidota</taxon>
        <taxon>Bacteroidia</taxon>
        <taxon>Bacteroidales</taxon>
        <taxon>Prevotellaceae</taxon>
        <taxon>Segatella</taxon>
    </lineage>
</organism>
<feature type="signal peptide" evidence="8">
    <location>
        <begin position="1"/>
        <end position="22"/>
    </location>
</feature>
<dbReference type="CDD" id="cd17574">
    <property type="entry name" value="REC_OmpR"/>
    <property type="match status" value="1"/>
</dbReference>
<evidence type="ECO:0000256" key="7">
    <source>
        <dbReference type="SAM" id="Phobius"/>
    </source>
</evidence>
<dbReference type="SMART" id="SM00342">
    <property type="entry name" value="HTH_ARAC"/>
    <property type="match status" value="1"/>
</dbReference>
<feature type="chain" id="PRO_5045736581" description="histidine kinase" evidence="8">
    <location>
        <begin position="23"/>
        <end position="731"/>
    </location>
</feature>
<dbReference type="InterPro" id="IPR018060">
    <property type="entry name" value="HTH_AraC"/>
</dbReference>
<sequence length="731" mass="83071">MKPFFSLFLLLLLLLASCGKSTKTYTIGVSQCVGGPWREKVNMEMRSAQHLYNADVKLIIRDADNDTELQGRQIDSLIRMGVDLLVVSPNENGSLTQVLRHVEAKGIPVVFFDREINTIKYHASIGGDNVVAGKAMGDYAVHLARQTVKPANRKPVVVELTGEMKNSPDKERFLGFSSVMKRHPEITYRHITTEWSYEGSYQTLKEMLAKGDEMDIVFCHSDHAAMGARQAVEEAHREKEIKILGIDGLPGKDEGLEAVQKGILACTYIYPTHGEAIVELALKILEGKPYPKHTYPAGQVVSPDNVDGVILGTQATQQQAQHLITIQDKLESYLGLYQLQRNLLMVALVTILLLIISILLIWRAVQQIRKAKRQIEQSNQEQTLFYTNARHQLRTPLTLIDGPLKELRDHGHLKDKNKELVDILYRNVQQLHDIIFGVLNFKNENTRQITDVSVQNVMKDSDVQNGIKNMLLKTDHDELATVLIVDDNKDMRQYLHTLLSANYYVLEADDGQSGLKLARESVPDIIVSDVMMPVMDGLQFCQHIKEDDITSHIPVLLLTARSTEEQFIEGYEHGADAYITKPFSAMMLTSRIQNLLQIRIKLHEKIRLQTELEKKNNDKNILELSTPDRRFMDAFKETITKNMGNSHLKMEDLGAELGMSRVQLYRKVKALTGLTPKDLLRQIRLQQSYYLLQHTDKTINEIAYEIGFGTPGYYSSCFKKQYGKYPTEVRK</sequence>
<gene>
    <name evidence="11" type="ORF">CIK91_11160</name>
</gene>
<dbReference type="Gene3D" id="1.10.287.130">
    <property type="match status" value="1"/>
</dbReference>
<dbReference type="PANTHER" id="PTHR43547:SF2">
    <property type="entry name" value="HYBRID SIGNAL TRANSDUCTION HISTIDINE KINASE C"/>
    <property type="match status" value="1"/>
</dbReference>
<keyword evidence="7" id="KW-1133">Transmembrane helix</keyword>
<dbReference type="Pfam" id="PF00512">
    <property type="entry name" value="HisKA"/>
    <property type="match status" value="1"/>
</dbReference>